<comment type="caution">
    <text evidence="2">The sequence shown here is derived from an EMBL/GenBank/DDBJ whole genome shotgun (WGS) entry which is preliminary data.</text>
</comment>
<name>A0A9P5YXI9_9AGAR</name>
<feature type="compositionally biased region" description="Polar residues" evidence="1">
    <location>
        <begin position="73"/>
        <end position="82"/>
    </location>
</feature>
<dbReference type="EMBL" id="MU155323">
    <property type="protein sequence ID" value="KAF9475681.1"/>
    <property type="molecule type" value="Genomic_DNA"/>
</dbReference>
<feature type="region of interest" description="Disordered" evidence="1">
    <location>
        <begin position="537"/>
        <end position="596"/>
    </location>
</feature>
<dbReference type="Proteomes" id="UP000807469">
    <property type="component" value="Unassembled WGS sequence"/>
</dbReference>
<keyword evidence="3" id="KW-1185">Reference proteome</keyword>
<feature type="region of interest" description="Disordered" evidence="1">
    <location>
        <begin position="1099"/>
        <end position="1119"/>
    </location>
</feature>
<evidence type="ECO:0000313" key="3">
    <source>
        <dbReference type="Proteomes" id="UP000807469"/>
    </source>
</evidence>
<feature type="region of interest" description="Disordered" evidence="1">
    <location>
        <begin position="876"/>
        <end position="912"/>
    </location>
</feature>
<feature type="compositionally biased region" description="Basic and acidic residues" evidence="1">
    <location>
        <begin position="952"/>
        <end position="965"/>
    </location>
</feature>
<proteinExistence type="predicted"/>
<feature type="region of interest" description="Disordered" evidence="1">
    <location>
        <begin position="1"/>
        <end position="25"/>
    </location>
</feature>
<feature type="compositionally biased region" description="Basic residues" evidence="1">
    <location>
        <begin position="1204"/>
        <end position="1217"/>
    </location>
</feature>
<feature type="region of interest" description="Disordered" evidence="1">
    <location>
        <begin position="188"/>
        <end position="220"/>
    </location>
</feature>
<evidence type="ECO:0008006" key="4">
    <source>
        <dbReference type="Google" id="ProtNLM"/>
    </source>
</evidence>
<dbReference type="AlphaFoldDB" id="A0A9P5YXI9"/>
<feature type="compositionally biased region" description="Acidic residues" evidence="1">
    <location>
        <begin position="61"/>
        <end position="71"/>
    </location>
</feature>
<feature type="compositionally biased region" description="Basic and acidic residues" evidence="1">
    <location>
        <begin position="378"/>
        <end position="396"/>
    </location>
</feature>
<feature type="compositionally biased region" description="Low complexity" evidence="1">
    <location>
        <begin position="878"/>
        <end position="897"/>
    </location>
</feature>
<feature type="compositionally biased region" description="Basic residues" evidence="1">
    <location>
        <begin position="91"/>
        <end position="101"/>
    </location>
</feature>
<feature type="compositionally biased region" description="Polar residues" evidence="1">
    <location>
        <begin position="901"/>
        <end position="912"/>
    </location>
</feature>
<sequence>MASSNSEHSRGEQRSAKLTRQNSSFIGAIKNIVKVPLNWFANQDGAGTGTPGKRRRQLDQEPTEEFLDEGNDSAMQDNTQTSENDDEASRHTKRMRIHSPAHRTSQSYLDSPAATLHRVDPSRRTSIVPRASSAVLPSSRATLSPRRHVPVTRTMSIDPPYHTLVRRESSAFDFGVPLPSAEVDYDMAMDDASMPPSPRRSPRPSFRMRSSVTPQPPPARYISEPPPLNTLVSNPVFLHPPAQSVQQTAPTLGALVESVRAVELPIRQQSSALFLVPNENVINNENKHAPSERALHQLDVYKTPLLPTRMRFKNLPASVTATTTPDMFKSRRRSNLILMQDDKDRSSRKISGSGQSLVVNRTKPYAGEGGMKKLLARRKQEAEEENVQKEDEKDTTDNYNTPHARHSPPTVAHDVAEPPVPSGADWFSTAVSTPSIISGSFLRVGRSTNRSHLARPAKARFSAKYDEDVDAEEAEDERTERRPEMAKEAAQLISLFKEPTGFSFSLEAPPMEASKDDDPTMFPISSLPFSIIKSFAPSSNTSSTKPSPQPSAAESKEIGHIQQTSPTTLEQPLASVSIPTPGPKAAPSSVAPAVPPAPSGGGLPNFFANSKLLSEVKLPIPPVMTFGTTPALNPTAPSSSSAMLTSSIAGQPVNEINPFWDGGKKNTEVEPKPAEHLFAGFGKRLNSIASDSVGDAKPPTCVPSAFAPILQLKVKDDDSSITPASYANPVEVPSPLKVPLVSITTEKPEVPFTFPTAGKIEGTEPVATKPLFDDPSSFFGDASKATATAITINLSEGSAAPRPTPSPLPFTFGTSAKPSVSIVPIAAPSSQPSFFGATPTNAPAVEAPKPLFGSSGGFSFGQPVEKKEEIKPSFIFGTTTSAPPAASIATPKPASAPFTFGQPSTTPASTPASVGFSFSGGGSATSDISSKSLFSFGEPITAPTERSITPPKNHENEFRMEESPTRELQQVNNKMPELRPTIGGDAFSFGSSSSTSNGSLFTGGHAAASAPASNAFSFHSTSSNSFAKENKLDQSKGFGEFGPTPSAPPISTSFSFGQTKPAEDSLRPSGFSFGATPTSATAAPGATFSFGAPAASNPFGQSAASGSAPSSPSTFSQSPLFAFAGPIPASGGFSFGSQPASPAAGGNLVLPPSGFGTPGGFGQTQQPSSPFSAPIALAPSTSGGGGSLFTIGSAPAPAPGGARAIKKLPNRRGGVKR</sequence>
<feature type="region of interest" description="Disordered" evidence="1">
    <location>
        <begin position="1133"/>
        <end position="1217"/>
    </location>
</feature>
<feature type="compositionally biased region" description="Low complexity" evidence="1">
    <location>
        <begin position="1192"/>
        <end position="1203"/>
    </location>
</feature>
<feature type="compositionally biased region" description="Low complexity" evidence="1">
    <location>
        <begin position="583"/>
        <end position="592"/>
    </location>
</feature>
<feature type="compositionally biased region" description="Polar residues" evidence="1">
    <location>
        <begin position="561"/>
        <end position="570"/>
    </location>
</feature>
<feature type="region of interest" description="Disordered" evidence="1">
    <location>
        <begin position="41"/>
        <end position="120"/>
    </location>
</feature>
<feature type="region of interest" description="Disordered" evidence="1">
    <location>
        <begin position="375"/>
        <end position="411"/>
    </location>
</feature>
<accession>A0A9P5YXI9</accession>
<organism evidence="2 3">
    <name type="scientific">Pholiota conissans</name>
    <dbReference type="NCBI Taxonomy" id="109636"/>
    <lineage>
        <taxon>Eukaryota</taxon>
        <taxon>Fungi</taxon>
        <taxon>Dikarya</taxon>
        <taxon>Basidiomycota</taxon>
        <taxon>Agaricomycotina</taxon>
        <taxon>Agaricomycetes</taxon>
        <taxon>Agaricomycetidae</taxon>
        <taxon>Agaricales</taxon>
        <taxon>Agaricineae</taxon>
        <taxon>Strophariaceae</taxon>
        <taxon>Pholiota</taxon>
    </lineage>
</organism>
<feature type="compositionally biased region" description="Low complexity" evidence="1">
    <location>
        <begin position="983"/>
        <end position="1020"/>
    </location>
</feature>
<feature type="compositionally biased region" description="Low complexity" evidence="1">
    <location>
        <begin position="537"/>
        <end position="546"/>
    </location>
</feature>
<evidence type="ECO:0000313" key="2">
    <source>
        <dbReference type="EMBL" id="KAF9475681.1"/>
    </source>
</evidence>
<protein>
    <recommendedName>
        <fullName evidence="4">Nuclear pore complex protein</fullName>
    </recommendedName>
</protein>
<feature type="compositionally biased region" description="Polar residues" evidence="1">
    <location>
        <begin position="1049"/>
        <end position="1058"/>
    </location>
</feature>
<feature type="region of interest" description="Disordered" evidence="1">
    <location>
        <begin position="939"/>
        <end position="1078"/>
    </location>
</feature>
<feature type="compositionally biased region" description="Polar residues" evidence="1">
    <location>
        <begin position="16"/>
        <end position="25"/>
    </location>
</feature>
<gene>
    <name evidence="2" type="ORF">BDN70DRAFT_227018</name>
</gene>
<dbReference type="OrthoDB" id="3230904at2759"/>
<reference evidence="2" key="1">
    <citation type="submission" date="2020-11" db="EMBL/GenBank/DDBJ databases">
        <authorList>
            <consortium name="DOE Joint Genome Institute"/>
            <person name="Ahrendt S."/>
            <person name="Riley R."/>
            <person name="Andreopoulos W."/>
            <person name="Labutti K."/>
            <person name="Pangilinan J."/>
            <person name="Ruiz-Duenas F.J."/>
            <person name="Barrasa J.M."/>
            <person name="Sanchez-Garcia M."/>
            <person name="Camarero S."/>
            <person name="Miyauchi S."/>
            <person name="Serrano A."/>
            <person name="Linde D."/>
            <person name="Babiker R."/>
            <person name="Drula E."/>
            <person name="Ayuso-Fernandez I."/>
            <person name="Pacheco R."/>
            <person name="Padilla G."/>
            <person name="Ferreira P."/>
            <person name="Barriuso J."/>
            <person name="Kellner H."/>
            <person name="Castanera R."/>
            <person name="Alfaro M."/>
            <person name="Ramirez L."/>
            <person name="Pisabarro A.G."/>
            <person name="Kuo A."/>
            <person name="Tritt A."/>
            <person name="Lipzen A."/>
            <person name="He G."/>
            <person name="Yan M."/>
            <person name="Ng V."/>
            <person name="Cullen D."/>
            <person name="Martin F."/>
            <person name="Rosso M.-N."/>
            <person name="Henrissat B."/>
            <person name="Hibbett D."/>
            <person name="Martinez A.T."/>
            <person name="Grigoriev I.V."/>
        </authorList>
    </citation>
    <scope>NUCLEOTIDE SEQUENCE</scope>
    <source>
        <strain evidence="2">CIRM-BRFM 674</strain>
    </source>
</reference>
<evidence type="ECO:0000256" key="1">
    <source>
        <dbReference type="SAM" id="MobiDB-lite"/>
    </source>
</evidence>